<dbReference type="AlphaFoldDB" id="A0A8H7S017"/>
<evidence type="ECO:0008006" key="4">
    <source>
        <dbReference type="Google" id="ProtNLM"/>
    </source>
</evidence>
<keyword evidence="1" id="KW-0472">Membrane</keyword>
<dbReference type="SUPFAM" id="SSF51905">
    <property type="entry name" value="FAD/NAD(P)-binding domain"/>
    <property type="match status" value="1"/>
</dbReference>
<dbReference type="PANTHER" id="PTHR42923:SF42">
    <property type="entry name" value="AMINE OXIDASE DOMAIN-CONTAINING PROTEIN"/>
    <property type="match status" value="1"/>
</dbReference>
<keyword evidence="1" id="KW-1133">Transmembrane helix</keyword>
<dbReference type="InterPro" id="IPR050464">
    <property type="entry name" value="Zeta_carotene_desat/Oxidored"/>
</dbReference>
<name>A0A8H7S017_9FUNG</name>
<gene>
    <name evidence="2" type="ORF">INT45_009886</name>
</gene>
<dbReference type="OrthoDB" id="5977668at2759"/>
<evidence type="ECO:0000256" key="1">
    <source>
        <dbReference type="SAM" id="Phobius"/>
    </source>
</evidence>
<proteinExistence type="predicted"/>
<evidence type="ECO:0000313" key="2">
    <source>
        <dbReference type="EMBL" id="KAG2220271.1"/>
    </source>
</evidence>
<protein>
    <recommendedName>
        <fullName evidence="4">Amine oxidase domain-containing protein</fullName>
    </recommendedName>
</protein>
<accession>A0A8H7S017</accession>
<keyword evidence="3" id="KW-1185">Reference proteome</keyword>
<feature type="transmembrane region" description="Helical" evidence="1">
    <location>
        <begin position="170"/>
        <end position="189"/>
    </location>
</feature>
<reference evidence="2 3" key="1">
    <citation type="submission" date="2020-12" db="EMBL/GenBank/DDBJ databases">
        <title>Metabolic potential, ecology and presence of endohyphal bacteria is reflected in genomic diversity of Mucoromycotina.</title>
        <authorList>
            <person name="Muszewska A."/>
            <person name="Okrasinska A."/>
            <person name="Steczkiewicz K."/>
            <person name="Drgas O."/>
            <person name="Orlowska M."/>
            <person name="Perlinska-Lenart U."/>
            <person name="Aleksandrzak-Piekarczyk T."/>
            <person name="Szatraj K."/>
            <person name="Zielenkiewicz U."/>
            <person name="Pilsyk S."/>
            <person name="Malc E."/>
            <person name="Mieczkowski P."/>
            <person name="Kruszewska J.S."/>
            <person name="Biernat P."/>
            <person name="Pawlowska J."/>
        </authorList>
    </citation>
    <scope>NUCLEOTIDE SEQUENCE [LARGE SCALE GENOMIC DNA]</scope>
    <source>
        <strain evidence="2 3">CBS 142.35</strain>
    </source>
</reference>
<organism evidence="2 3">
    <name type="scientific">Circinella minor</name>
    <dbReference type="NCBI Taxonomy" id="1195481"/>
    <lineage>
        <taxon>Eukaryota</taxon>
        <taxon>Fungi</taxon>
        <taxon>Fungi incertae sedis</taxon>
        <taxon>Mucoromycota</taxon>
        <taxon>Mucoromycotina</taxon>
        <taxon>Mucoromycetes</taxon>
        <taxon>Mucorales</taxon>
        <taxon>Lichtheimiaceae</taxon>
        <taxon>Circinella</taxon>
    </lineage>
</organism>
<dbReference type="Proteomes" id="UP000646827">
    <property type="component" value="Unassembled WGS sequence"/>
</dbReference>
<dbReference type="Gene3D" id="3.50.50.60">
    <property type="entry name" value="FAD/NAD(P)-binding domain"/>
    <property type="match status" value="1"/>
</dbReference>
<dbReference type="GO" id="GO:0016491">
    <property type="term" value="F:oxidoreductase activity"/>
    <property type="evidence" value="ECO:0007669"/>
    <property type="project" value="TreeGrafter"/>
</dbReference>
<keyword evidence="1" id="KW-0812">Transmembrane</keyword>
<dbReference type="Pfam" id="PF13450">
    <property type="entry name" value="NAD_binding_8"/>
    <property type="match status" value="1"/>
</dbReference>
<dbReference type="EMBL" id="JAEPRB010000146">
    <property type="protein sequence ID" value="KAG2220271.1"/>
    <property type="molecule type" value="Genomic_DNA"/>
</dbReference>
<sequence>MDPSEKKTVKVAVIGSGLAGLTSAYLLSQNEQFEPHIFEKGEKLGMDAASISVGSKEKFRVDVPMRSFMSGYYSHLLRLYQHLNISFIPAKFSFGWYRIRAPFNNNNDNTATDGNSHEQLYIPTDQAASETVNQSQLTYSGSRTIGMLESPESRATNFNEYLYEIYLSCWKLYIVSVSYLWLMGLALWLHHRGQLKNRDHVIYRMTLGDWFRCRRFHPYFVHDIFVPLFAAVCTNSWKSMLDYPAVDVLEYMAVGLFQESFVVSGGVRHIVDRLASPLQHIHLQTCIVSIKPSSIPGYKLELQDASGQLHNFHHVIFATQGNQALNILQQCQTHLCKNNNENDNDNVYDTLSKDIESASDILRQFRYDKAIVVNHTDTRLLPSNPKSWRSLNLASLDSSVQLSTKNDVTIPFPHDTTMTTHILTMTHNTNQVLKEHLDGDDIYMQTTNPCISPLPEKILSKAWFERATVTLTSKKAIFDGLFTPSDNQNVTSSLQLGRCQGNSGIWFVGSYCWPGIPLLEGCVASSEKVVSEGIALAEGISMDVPW</sequence>
<dbReference type="PANTHER" id="PTHR42923">
    <property type="entry name" value="PROTOPORPHYRINOGEN OXIDASE"/>
    <property type="match status" value="1"/>
</dbReference>
<dbReference type="InterPro" id="IPR036188">
    <property type="entry name" value="FAD/NAD-bd_sf"/>
</dbReference>
<evidence type="ECO:0000313" key="3">
    <source>
        <dbReference type="Proteomes" id="UP000646827"/>
    </source>
</evidence>
<comment type="caution">
    <text evidence="2">The sequence shown here is derived from an EMBL/GenBank/DDBJ whole genome shotgun (WGS) entry which is preliminary data.</text>
</comment>